<name>A0A061RGV1_9CHLO</name>
<dbReference type="AlphaFoldDB" id="A0A061RGV1"/>
<accession>A0A061RGV1</accession>
<feature type="non-terminal residue" evidence="1">
    <location>
        <position position="1"/>
    </location>
</feature>
<dbReference type="EMBL" id="GBEZ01016323">
    <property type="protein sequence ID" value="JAC69915.1"/>
    <property type="molecule type" value="Transcribed_RNA"/>
</dbReference>
<proteinExistence type="predicted"/>
<protein>
    <submittedName>
        <fullName evidence="1">Uncharacterized protein</fullName>
    </submittedName>
</protein>
<reference evidence="1" key="1">
    <citation type="submission" date="2014-05" db="EMBL/GenBank/DDBJ databases">
        <title>The transcriptome of the halophilic microalga Tetraselmis sp. GSL018 isolated from the Great Salt Lake, Utah.</title>
        <authorList>
            <person name="Jinkerson R.E."/>
            <person name="D'Adamo S."/>
            <person name="Posewitz M.C."/>
        </authorList>
    </citation>
    <scope>NUCLEOTIDE SEQUENCE</scope>
    <source>
        <strain evidence="1">GSL018</strain>
    </source>
</reference>
<evidence type="ECO:0000313" key="1">
    <source>
        <dbReference type="EMBL" id="JAC69915.1"/>
    </source>
</evidence>
<sequence length="63" mass="6714">GLQPFPGDWRLLTESGSAQYPRGVCESITEIGQGLLNQKDPQQSLRCWTAANVNGALGPATIT</sequence>
<organism evidence="1">
    <name type="scientific">Tetraselmis sp. GSL018</name>
    <dbReference type="NCBI Taxonomy" id="582737"/>
    <lineage>
        <taxon>Eukaryota</taxon>
        <taxon>Viridiplantae</taxon>
        <taxon>Chlorophyta</taxon>
        <taxon>core chlorophytes</taxon>
        <taxon>Chlorodendrophyceae</taxon>
        <taxon>Chlorodendrales</taxon>
        <taxon>Chlorodendraceae</taxon>
        <taxon>Tetraselmis</taxon>
    </lineage>
</organism>
<gene>
    <name evidence="1" type="ORF">TSPGSL018_5267</name>
</gene>